<organism evidence="2 3">
    <name type="scientific">Flavobacterium branchiophilum</name>
    <dbReference type="NCBI Taxonomy" id="55197"/>
    <lineage>
        <taxon>Bacteria</taxon>
        <taxon>Pseudomonadati</taxon>
        <taxon>Bacteroidota</taxon>
        <taxon>Flavobacteriia</taxon>
        <taxon>Flavobacteriales</taxon>
        <taxon>Flavobacteriaceae</taxon>
        <taxon>Flavobacterium</taxon>
    </lineage>
</organism>
<sequence length="426" mass="44197">MKVRFYINTVFFLLTNLLYSQVSADCSNPIHICSTTSSGGNVNGLGNDDFNGHSASGCLGNGGGGVSTVESNSAWYTFSFTAGGQFGFTIDPNINTEDWDFALYGPFSSVTGNCGAIANASSTNGIASCNYSGSTVGNGNTGVGINPVTGSQTTPYQPWLNVSAGQTYMLLINNYSATNHGFTLSFQGSIFNAHPDALNCDVECPLTIGPDIQLCPGQTTTLTASISGATSYSWSSSIAGPILGNTQSINVSTEGIYTVSVIKPGCIINPASIQITNYVTPSLNFSPPQINICSPQSTFNLTSNNSNVLNGLNPSDFEITYHLTSSDAMSNANPITNPTNYTAPNNTTIYLSVVDINGANCTNVVPMTLIINPLSDAVVSGTATVNLNSSSPSVTFTGSGGVAPYTFTYNINGGTSQQITTTTGNS</sequence>
<comment type="caution">
    <text evidence="2">The sequence shown here is derived from an EMBL/GenBank/DDBJ whole genome shotgun (WGS) entry which is preliminary data.</text>
</comment>
<evidence type="ECO:0000313" key="3">
    <source>
        <dbReference type="Proteomes" id="UP000220828"/>
    </source>
</evidence>
<dbReference type="Proteomes" id="UP000220828">
    <property type="component" value="Unassembled WGS sequence"/>
</dbReference>
<gene>
    <name evidence="2" type="ORF">B0A77_13165</name>
</gene>
<evidence type="ECO:0000256" key="1">
    <source>
        <dbReference type="SAM" id="SignalP"/>
    </source>
</evidence>
<feature type="non-terminal residue" evidence="2">
    <location>
        <position position="426"/>
    </location>
</feature>
<dbReference type="EMBL" id="PCMW01000088">
    <property type="protein sequence ID" value="PDS22510.1"/>
    <property type="molecule type" value="Genomic_DNA"/>
</dbReference>
<accession>A0A2H3K909</accession>
<dbReference type="AlphaFoldDB" id="A0A2H3K909"/>
<keyword evidence="1" id="KW-0732">Signal</keyword>
<evidence type="ECO:0000313" key="2">
    <source>
        <dbReference type="EMBL" id="PDS22510.1"/>
    </source>
</evidence>
<proteinExistence type="predicted"/>
<feature type="chain" id="PRO_5013843793" evidence="1">
    <location>
        <begin position="25"/>
        <end position="426"/>
    </location>
</feature>
<name>A0A2H3K909_9FLAO</name>
<feature type="signal peptide" evidence="1">
    <location>
        <begin position="1"/>
        <end position="24"/>
    </location>
</feature>
<protein>
    <submittedName>
        <fullName evidence="2">Adhesin</fullName>
    </submittedName>
</protein>
<reference evidence="2 3" key="1">
    <citation type="submission" date="2017-09" db="EMBL/GenBank/DDBJ databases">
        <title>Whole genomes of Flavobacteriaceae.</title>
        <authorList>
            <person name="Stine C."/>
            <person name="Li C."/>
            <person name="Tadesse D."/>
        </authorList>
    </citation>
    <scope>NUCLEOTIDE SEQUENCE [LARGE SCALE GENOMIC DNA]</scope>
    <source>
        <strain evidence="2 3">ATCC 35036</strain>
    </source>
</reference>